<evidence type="ECO:0000256" key="4">
    <source>
        <dbReference type="ARBA" id="ARBA00022827"/>
    </source>
</evidence>
<evidence type="ECO:0000256" key="5">
    <source>
        <dbReference type="ARBA" id="ARBA00022857"/>
    </source>
</evidence>
<evidence type="ECO:0000256" key="1">
    <source>
        <dbReference type="ARBA" id="ARBA00001974"/>
    </source>
</evidence>
<dbReference type="InterPro" id="IPR050775">
    <property type="entry name" value="FAD-binding_Monooxygenases"/>
</dbReference>
<keyword evidence="9" id="KW-1185">Reference proteome</keyword>
<reference evidence="8 9" key="1">
    <citation type="submission" date="2021-05" db="EMBL/GenBank/DDBJ databases">
        <title>Culturable bacteria isolated from Daya Bay.</title>
        <authorList>
            <person name="Zheng W."/>
            <person name="Yu S."/>
            <person name="Huang Y."/>
        </authorList>
    </citation>
    <scope>NUCLEOTIDE SEQUENCE [LARGE SCALE GENOMIC DNA]</scope>
    <source>
        <strain evidence="8 9">DP4N28-5</strain>
    </source>
</reference>
<comment type="caution">
    <text evidence="8">The sequence shown here is derived from an EMBL/GenBank/DDBJ whole genome shotgun (WGS) entry which is preliminary data.</text>
</comment>
<evidence type="ECO:0000313" key="8">
    <source>
        <dbReference type="EMBL" id="MBV7377577.1"/>
    </source>
</evidence>
<dbReference type="RefSeq" id="WP_218390456.1">
    <property type="nucleotide sequence ID" value="NZ_JAHUZE010000001.1"/>
</dbReference>
<keyword evidence="7" id="KW-0503">Monooxygenase</keyword>
<evidence type="ECO:0000256" key="2">
    <source>
        <dbReference type="ARBA" id="ARBA00010139"/>
    </source>
</evidence>
<dbReference type="Proteomes" id="UP000756530">
    <property type="component" value="Unassembled WGS sequence"/>
</dbReference>
<keyword evidence="6" id="KW-0560">Oxidoreductase</keyword>
<gene>
    <name evidence="8" type="ORF">KJP28_01475</name>
</gene>
<dbReference type="PANTHER" id="PTHR43098:SF3">
    <property type="entry name" value="L-ORNITHINE N(5)-MONOOXYGENASE-RELATED"/>
    <property type="match status" value="1"/>
</dbReference>
<evidence type="ECO:0000256" key="3">
    <source>
        <dbReference type="ARBA" id="ARBA00022630"/>
    </source>
</evidence>
<dbReference type="EMBL" id="JAHUZE010000001">
    <property type="protein sequence ID" value="MBV7377577.1"/>
    <property type="molecule type" value="Genomic_DNA"/>
</dbReference>
<evidence type="ECO:0000256" key="7">
    <source>
        <dbReference type="ARBA" id="ARBA00023033"/>
    </source>
</evidence>
<name>A0ABS6SXA3_9RHOB</name>
<keyword evidence="3" id="KW-0285">Flavoprotein</keyword>
<dbReference type="PANTHER" id="PTHR43098">
    <property type="entry name" value="L-ORNITHINE N(5)-MONOOXYGENASE-RELATED"/>
    <property type="match status" value="1"/>
</dbReference>
<evidence type="ECO:0000313" key="9">
    <source>
        <dbReference type="Proteomes" id="UP000756530"/>
    </source>
</evidence>
<keyword evidence="4" id="KW-0274">FAD</keyword>
<accession>A0ABS6SXA3</accession>
<evidence type="ECO:0000256" key="6">
    <source>
        <dbReference type="ARBA" id="ARBA00023002"/>
    </source>
</evidence>
<dbReference type="InterPro" id="IPR020946">
    <property type="entry name" value="Flavin_mOase-like"/>
</dbReference>
<dbReference type="Pfam" id="PF00743">
    <property type="entry name" value="FMO-like"/>
    <property type="match status" value="1"/>
</dbReference>
<protein>
    <submittedName>
        <fullName evidence="8">NAD(P)/FAD-dependent oxidoreductase</fullName>
    </submittedName>
</protein>
<proteinExistence type="inferred from homology"/>
<keyword evidence="5" id="KW-0521">NADP</keyword>
<comment type="cofactor">
    <cofactor evidence="1">
        <name>FAD</name>
        <dbReference type="ChEBI" id="CHEBI:57692"/>
    </cofactor>
</comment>
<organism evidence="8 9">
    <name type="scientific">Maritimibacter dapengensis</name>
    <dbReference type="NCBI Taxonomy" id="2836868"/>
    <lineage>
        <taxon>Bacteria</taxon>
        <taxon>Pseudomonadati</taxon>
        <taxon>Pseudomonadota</taxon>
        <taxon>Alphaproteobacteria</taxon>
        <taxon>Rhodobacterales</taxon>
        <taxon>Roseobacteraceae</taxon>
        <taxon>Maritimibacter</taxon>
    </lineage>
</organism>
<comment type="similarity">
    <text evidence="2">Belongs to the FAD-binding monooxygenase family.</text>
</comment>
<sequence length="544" mass="60600">MVDANENGSAERVDIIVVGAGFGGMYAVYKFREMGKNVVGIEAGSDVGGVWYWNRYPGARCDLMSVDYSYGFSPEIEQEWTWSEQFAAQPEILEYANFVADRLDLRKNFRFDTRVTSAIWDEERKLWVAKTDGGAVLEAPYAIMSTGPLSIPKDPDIPGIDRFKGELYRAQKWPHHEVDFTGKRVGVIGTGSTGIQIIQEVGPQAGELFVFQRTPSFTLPMRNRDLSPEYVAEMKKHYRQMRAAMKMNPTGGTRPVTSRPFYSLPPDQREEAMEQAWQNGGHTFLGTFADLMVNEEANEAVADFVRGKIGEIVDDPKTAEALKPRGYPIFARRPCLDTEYYETYNRPNVHLINCKEDPILEITEKGIRTESGEHELDMLIFATGYDALTGALLAFDVVGRDGLTLKEKWKDGPRSHLGIAMAGFPNLFATTGPNGPAALANIITISENDVDWIADLITYMEDKNLSAVEPTQEVEDAWMDHVAALAAPSLIRKANTWWVGANVKGKPTGLTMFVGGFAKYREACEAVAASKYADYSFDRITEPA</sequence>